<dbReference type="EMBL" id="LXQA010064893">
    <property type="protein sequence ID" value="MCI07297.1"/>
    <property type="molecule type" value="Genomic_DNA"/>
</dbReference>
<dbReference type="Proteomes" id="UP000265520">
    <property type="component" value="Unassembled WGS sequence"/>
</dbReference>
<name>A0A392P5L1_9FABA</name>
<evidence type="ECO:0000313" key="2">
    <source>
        <dbReference type="EMBL" id="MCI07297.1"/>
    </source>
</evidence>
<dbReference type="AlphaFoldDB" id="A0A392P5L1"/>
<feature type="coiled-coil region" evidence="1">
    <location>
        <begin position="95"/>
        <end position="122"/>
    </location>
</feature>
<keyword evidence="3" id="KW-1185">Reference proteome</keyword>
<keyword evidence="2" id="KW-0269">Exonuclease</keyword>
<feature type="non-terminal residue" evidence="2">
    <location>
        <position position="190"/>
    </location>
</feature>
<keyword evidence="2" id="KW-0540">Nuclease</keyword>
<keyword evidence="2" id="KW-0378">Hydrolase</keyword>
<dbReference type="GO" id="GO:0004527">
    <property type="term" value="F:exonuclease activity"/>
    <property type="evidence" value="ECO:0007669"/>
    <property type="project" value="UniProtKB-KW"/>
</dbReference>
<protein>
    <submittedName>
        <fullName evidence="2">Endonuclease/exonuclease/phosphatase family protein</fullName>
    </submittedName>
</protein>
<keyword evidence="1" id="KW-0175">Coiled coil</keyword>
<reference evidence="2 3" key="1">
    <citation type="journal article" date="2018" name="Front. Plant Sci.">
        <title>Red Clover (Trifolium pratense) and Zigzag Clover (T. medium) - A Picture of Genomic Similarities and Differences.</title>
        <authorList>
            <person name="Dluhosova J."/>
            <person name="Istvanek J."/>
            <person name="Nedelnik J."/>
            <person name="Repkova J."/>
        </authorList>
    </citation>
    <scope>NUCLEOTIDE SEQUENCE [LARGE SCALE GENOMIC DNA]</scope>
    <source>
        <strain evidence="3">cv. 10/8</strain>
        <tissue evidence="2">Leaf</tissue>
    </source>
</reference>
<comment type="caution">
    <text evidence="2">The sequence shown here is derived from an EMBL/GenBank/DDBJ whole genome shotgun (WGS) entry which is preliminary data.</text>
</comment>
<proteinExistence type="predicted"/>
<dbReference type="GO" id="GO:0004519">
    <property type="term" value="F:endonuclease activity"/>
    <property type="evidence" value="ECO:0007669"/>
    <property type="project" value="UniProtKB-KW"/>
</dbReference>
<keyword evidence="2" id="KW-0255">Endonuclease</keyword>
<sequence>MERWPECIVWGLDRSLSDNCPIMLINKVMDWGHKPFKMLKCWRDVEGYQDFVRDKWKEIKVEGWGGYVLKEKFKAIKKELKEWHKNHCSNLDERILKTKEKLNSLDLKCQEAEINESDIQERAEMMEEFFKLSDLNCSIKWKKARMHRLKEGDANTRFFHNCVNNRRRTNTIHCIEKKDALIEDMKEIKE</sequence>
<organism evidence="2 3">
    <name type="scientific">Trifolium medium</name>
    <dbReference type="NCBI Taxonomy" id="97028"/>
    <lineage>
        <taxon>Eukaryota</taxon>
        <taxon>Viridiplantae</taxon>
        <taxon>Streptophyta</taxon>
        <taxon>Embryophyta</taxon>
        <taxon>Tracheophyta</taxon>
        <taxon>Spermatophyta</taxon>
        <taxon>Magnoliopsida</taxon>
        <taxon>eudicotyledons</taxon>
        <taxon>Gunneridae</taxon>
        <taxon>Pentapetalae</taxon>
        <taxon>rosids</taxon>
        <taxon>fabids</taxon>
        <taxon>Fabales</taxon>
        <taxon>Fabaceae</taxon>
        <taxon>Papilionoideae</taxon>
        <taxon>50 kb inversion clade</taxon>
        <taxon>NPAAA clade</taxon>
        <taxon>Hologalegina</taxon>
        <taxon>IRL clade</taxon>
        <taxon>Trifolieae</taxon>
        <taxon>Trifolium</taxon>
    </lineage>
</organism>
<accession>A0A392P5L1</accession>
<evidence type="ECO:0000256" key="1">
    <source>
        <dbReference type="SAM" id="Coils"/>
    </source>
</evidence>
<evidence type="ECO:0000313" key="3">
    <source>
        <dbReference type="Proteomes" id="UP000265520"/>
    </source>
</evidence>